<evidence type="ECO:0000256" key="1">
    <source>
        <dbReference type="SAM" id="SignalP"/>
    </source>
</evidence>
<protein>
    <submittedName>
        <fullName evidence="2">Putative secreted protein</fullName>
    </submittedName>
</protein>
<sequence>MLKWVRLILARLSGSRCASVVNTNWSKSNRMSSGDANSRYRYLKVSASTNESILSSCLPVRTSLTAANPQGTLACFCRESTTRRPASR</sequence>
<proteinExistence type="predicted"/>
<feature type="chain" id="PRO_5025611755" evidence="1">
    <location>
        <begin position="18"/>
        <end position="88"/>
    </location>
</feature>
<evidence type="ECO:0000313" key="2">
    <source>
        <dbReference type="EMBL" id="MXU85863.1"/>
    </source>
</evidence>
<dbReference type="AlphaFoldDB" id="A0A6B0UG47"/>
<accession>A0A6B0UG47</accession>
<keyword evidence="1" id="KW-0732">Signal</keyword>
<organism evidence="2">
    <name type="scientific">Ixodes ricinus</name>
    <name type="common">Common tick</name>
    <name type="synonym">Acarus ricinus</name>
    <dbReference type="NCBI Taxonomy" id="34613"/>
    <lineage>
        <taxon>Eukaryota</taxon>
        <taxon>Metazoa</taxon>
        <taxon>Ecdysozoa</taxon>
        <taxon>Arthropoda</taxon>
        <taxon>Chelicerata</taxon>
        <taxon>Arachnida</taxon>
        <taxon>Acari</taxon>
        <taxon>Parasitiformes</taxon>
        <taxon>Ixodida</taxon>
        <taxon>Ixodoidea</taxon>
        <taxon>Ixodidae</taxon>
        <taxon>Ixodinae</taxon>
        <taxon>Ixodes</taxon>
    </lineage>
</organism>
<feature type="signal peptide" evidence="1">
    <location>
        <begin position="1"/>
        <end position="17"/>
    </location>
</feature>
<reference evidence="2" key="1">
    <citation type="submission" date="2019-12" db="EMBL/GenBank/DDBJ databases">
        <title>An insight into the sialome of adult female Ixodes ricinus ticks feeding for 6 days.</title>
        <authorList>
            <person name="Perner J."/>
            <person name="Ribeiro J.M.C."/>
        </authorList>
    </citation>
    <scope>NUCLEOTIDE SEQUENCE</scope>
    <source>
        <strain evidence="2">Semi-engorged</strain>
        <tissue evidence="2">Salivary glands</tissue>
    </source>
</reference>
<dbReference type="EMBL" id="GIFC01003780">
    <property type="protein sequence ID" value="MXU85863.1"/>
    <property type="molecule type" value="Transcribed_RNA"/>
</dbReference>
<name>A0A6B0UG47_IXORI</name>